<evidence type="ECO:0000313" key="2">
    <source>
        <dbReference type="Proteomes" id="UP001148838"/>
    </source>
</evidence>
<gene>
    <name evidence="1" type="ORF">ANN_23782</name>
</gene>
<dbReference type="Proteomes" id="UP001148838">
    <property type="component" value="Unassembled WGS sequence"/>
</dbReference>
<organism evidence="1 2">
    <name type="scientific">Periplaneta americana</name>
    <name type="common">American cockroach</name>
    <name type="synonym">Blatta americana</name>
    <dbReference type="NCBI Taxonomy" id="6978"/>
    <lineage>
        <taxon>Eukaryota</taxon>
        <taxon>Metazoa</taxon>
        <taxon>Ecdysozoa</taxon>
        <taxon>Arthropoda</taxon>
        <taxon>Hexapoda</taxon>
        <taxon>Insecta</taxon>
        <taxon>Pterygota</taxon>
        <taxon>Neoptera</taxon>
        <taxon>Polyneoptera</taxon>
        <taxon>Dictyoptera</taxon>
        <taxon>Blattodea</taxon>
        <taxon>Blattoidea</taxon>
        <taxon>Blattidae</taxon>
        <taxon>Blattinae</taxon>
        <taxon>Periplaneta</taxon>
    </lineage>
</organism>
<keyword evidence="2" id="KW-1185">Reference proteome</keyword>
<accession>A0ABQ8SM26</accession>
<protein>
    <submittedName>
        <fullName evidence="1">Uncharacterized protein</fullName>
    </submittedName>
</protein>
<dbReference type="EMBL" id="JAJSOF020000025">
    <property type="protein sequence ID" value="KAJ4435205.1"/>
    <property type="molecule type" value="Genomic_DNA"/>
</dbReference>
<sequence>MFGEGKGQLSVDMLNKLRDFSRKLTLFSLMLAGSEFWSLGRAIVKEDEYEEYHQTPVVEGGSKQCFRFSTINPKFSTTYYCEAGFSVVTNIKTVKRGSLKMLDEEMRVNLSHIRRNIKYICKIRQAHILIKLFTVVRARLFLRRRRSHKSSFSSTSIIIMRVNDCTTHNSRIDCRVAHVDCFCRRRVAHVGGPSVPTQNNNYKRLCDIRNRQMDQVSDSETFDQEYIPVED</sequence>
<comment type="caution">
    <text evidence="1">The sequence shown here is derived from an EMBL/GenBank/DDBJ whole genome shotgun (WGS) entry which is preliminary data.</text>
</comment>
<proteinExistence type="predicted"/>
<name>A0ABQ8SM26_PERAM</name>
<evidence type="ECO:0000313" key="1">
    <source>
        <dbReference type="EMBL" id="KAJ4435205.1"/>
    </source>
</evidence>
<reference evidence="1 2" key="1">
    <citation type="journal article" date="2022" name="Allergy">
        <title>Genome assembly and annotation of Periplaneta americana reveal a comprehensive cockroach allergen profile.</title>
        <authorList>
            <person name="Wang L."/>
            <person name="Xiong Q."/>
            <person name="Saelim N."/>
            <person name="Wang L."/>
            <person name="Nong W."/>
            <person name="Wan A.T."/>
            <person name="Shi M."/>
            <person name="Liu X."/>
            <person name="Cao Q."/>
            <person name="Hui J.H.L."/>
            <person name="Sookrung N."/>
            <person name="Leung T.F."/>
            <person name="Tungtrongchitr A."/>
            <person name="Tsui S.K.W."/>
        </authorList>
    </citation>
    <scope>NUCLEOTIDE SEQUENCE [LARGE SCALE GENOMIC DNA]</scope>
    <source>
        <strain evidence="1">PWHHKU_190912</strain>
    </source>
</reference>